<proteinExistence type="predicted"/>
<organism evidence="1 2">
    <name type="scientific">Vibrio sagamiensis NBRC 104589</name>
    <dbReference type="NCBI Taxonomy" id="1219064"/>
    <lineage>
        <taxon>Bacteria</taxon>
        <taxon>Pseudomonadati</taxon>
        <taxon>Pseudomonadota</taxon>
        <taxon>Gammaproteobacteria</taxon>
        <taxon>Vibrionales</taxon>
        <taxon>Vibrionaceae</taxon>
        <taxon>Vibrio</taxon>
    </lineage>
</organism>
<reference evidence="1 2" key="1">
    <citation type="submission" date="2019-07" db="EMBL/GenBank/DDBJ databases">
        <title>Whole genome shotgun sequence of Vibrio sagamiensis NBRC 104589.</title>
        <authorList>
            <person name="Hosoyama A."/>
            <person name="Uohara A."/>
            <person name="Ohji S."/>
            <person name="Ichikawa N."/>
        </authorList>
    </citation>
    <scope>NUCLEOTIDE SEQUENCE [LARGE SCALE GENOMIC DNA]</scope>
    <source>
        <strain evidence="1 2">NBRC 104589</strain>
    </source>
</reference>
<dbReference type="EMBL" id="BJXJ01000021">
    <property type="protein sequence ID" value="GEM76187.1"/>
    <property type="molecule type" value="Genomic_DNA"/>
</dbReference>
<gene>
    <name evidence="1" type="ORF">VSA01S_22990</name>
</gene>
<dbReference type="AlphaFoldDB" id="A0A511QG65"/>
<dbReference type="Gene3D" id="3.40.50.1820">
    <property type="entry name" value="alpha/beta hydrolase"/>
    <property type="match status" value="1"/>
</dbReference>
<comment type="caution">
    <text evidence="1">The sequence shown here is derived from an EMBL/GenBank/DDBJ whole genome shotgun (WGS) entry which is preliminary data.</text>
</comment>
<dbReference type="SUPFAM" id="SSF53474">
    <property type="entry name" value="alpha/beta-Hydrolases"/>
    <property type="match status" value="1"/>
</dbReference>
<name>A0A511QG65_9VIBR</name>
<keyword evidence="2" id="KW-1185">Reference proteome</keyword>
<sequence length="204" mass="22855">MRIIILHGLYMHGLVMLPLSHQLQKLGYDTKIISYNTVSINEEAVFENIDKQLKEGAANVLIGHSLGGLLIKRYLADRKPSQERVSHVITMGSPLRGASIVSRLQFLGLDAFLGNSPQHGLKEHCDQWNFTQKLGCIAGTNAFGARSLFMRNDRTPSDGTVTVDETKLDGMQDHLEVPHTHTSLIYSNQVPKQIDHFIKTNHFK</sequence>
<protein>
    <recommendedName>
        <fullName evidence="3">Cobinamide adenolsyltransferase</fullName>
    </recommendedName>
</protein>
<dbReference type="OrthoDB" id="556502at2"/>
<evidence type="ECO:0000313" key="1">
    <source>
        <dbReference type="EMBL" id="GEM76187.1"/>
    </source>
</evidence>
<dbReference type="InterPro" id="IPR029058">
    <property type="entry name" value="AB_hydrolase_fold"/>
</dbReference>
<evidence type="ECO:0008006" key="3">
    <source>
        <dbReference type="Google" id="ProtNLM"/>
    </source>
</evidence>
<dbReference type="PANTHER" id="PTHR37946:SF1">
    <property type="entry name" value="SLL1969 PROTEIN"/>
    <property type="match status" value="1"/>
</dbReference>
<accession>A0A511QG65</accession>
<dbReference type="Proteomes" id="UP000321922">
    <property type="component" value="Unassembled WGS sequence"/>
</dbReference>
<dbReference type="RefSeq" id="WP_039980522.1">
    <property type="nucleotide sequence ID" value="NZ_BAOJ01000034.1"/>
</dbReference>
<evidence type="ECO:0000313" key="2">
    <source>
        <dbReference type="Proteomes" id="UP000321922"/>
    </source>
</evidence>
<dbReference type="PANTHER" id="PTHR37946">
    <property type="entry name" value="SLL1969 PROTEIN"/>
    <property type="match status" value="1"/>
</dbReference>
<dbReference type="Pfam" id="PF02089">
    <property type="entry name" value="Palm_thioest"/>
    <property type="match status" value="1"/>
</dbReference>